<name>A0A804M206_MAIZE</name>
<dbReference type="EnsemblPlants" id="Zm00001eb053260_T001">
    <property type="protein sequence ID" value="Zm00001eb053260_P001"/>
    <property type="gene ID" value="Zm00001eb053260"/>
</dbReference>
<sequence length="90" mass="10388">MGFIMDFAENLILRLMEDPDKRDQVRREHVYKMKERSPGIPRSARPPAVGTPTTTSSPATLARRRLPEHPFRSLPRRSTWASIRNSFPSN</sequence>
<dbReference type="Proteomes" id="UP000007305">
    <property type="component" value="Chromosome 1"/>
</dbReference>
<dbReference type="PANTHER" id="PTHR37709:SF1">
    <property type="entry name" value="EXPRESSED PROTEIN"/>
    <property type="match status" value="1"/>
</dbReference>
<dbReference type="PANTHER" id="PTHR37709">
    <property type="entry name" value="EXPRESSED PROTEIN"/>
    <property type="match status" value="1"/>
</dbReference>
<protein>
    <submittedName>
        <fullName evidence="2">Uncharacterized protein</fullName>
    </submittedName>
</protein>
<evidence type="ECO:0000256" key="1">
    <source>
        <dbReference type="SAM" id="MobiDB-lite"/>
    </source>
</evidence>
<feature type="compositionally biased region" description="Low complexity" evidence="1">
    <location>
        <begin position="46"/>
        <end position="60"/>
    </location>
</feature>
<dbReference type="InterPro" id="IPR035204">
    <property type="entry name" value="NDUFB11"/>
</dbReference>
<reference evidence="2" key="3">
    <citation type="submission" date="2021-05" db="UniProtKB">
        <authorList>
            <consortium name="EnsemblPlants"/>
        </authorList>
    </citation>
    <scope>IDENTIFICATION</scope>
    <source>
        <strain evidence="2">cv. B73</strain>
    </source>
</reference>
<reference evidence="2" key="2">
    <citation type="submission" date="2019-07" db="EMBL/GenBank/DDBJ databases">
        <authorList>
            <person name="Seetharam A."/>
            <person name="Woodhouse M."/>
            <person name="Cannon E."/>
        </authorList>
    </citation>
    <scope>NUCLEOTIDE SEQUENCE [LARGE SCALE GENOMIC DNA]</scope>
    <source>
        <strain evidence="2">cv. B73</strain>
    </source>
</reference>
<organism evidence="2 3">
    <name type="scientific">Zea mays</name>
    <name type="common">Maize</name>
    <dbReference type="NCBI Taxonomy" id="4577"/>
    <lineage>
        <taxon>Eukaryota</taxon>
        <taxon>Viridiplantae</taxon>
        <taxon>Streptophyta</taxon>
        <taxon>Embryophyta</taxon>
        <taxon>Tracheophyta</taxon>
        <taxon>Spermatophyta</taxon>
        <taxon>Magnoliopsida</taxon>
        <taxon>Liliopsida</taxon>
        <taxon>Poales</taxon>
        <taxon>Poaceae</taxon>
        <taxon>PACMAD clade</taxon>
        <taxon>Panicoideae</taxon>
        <taxon>Andropogonodae</taxon>
        <taxon>Andropogoneae</taxon>
        <taxon>Tripsacinae</taxon>
        <taxon>Zea</taxon>
    </lineage>
</organism>
<dbReference type="InParanoid" id="A0A804M206"/>
<feature type="compositionally biased region" description="Polar residues" evidence="1">
    <location>
        <begin position="79"/>
        <end position="90"/>
    </location>
</feature>
<keyword evidence="4" id="KW-1267">Proteomics identification</keyword>
<proteinExistence type="evidence at protein level"/>
<keyword evidence="3" id="KW-1185">Reference proteome</keyword>
<evidence type="ECO:0000313" key="2">
    <source>
        <dbReference type="EnsemblPlants" id="Zm00001eb053260_P001"/>
    </source>
</evidence>
<dbReference type="AlphaFoldDB" id="A0A804M206"/>
<evidence type="ECO:0007829" key="4">
    <source>
        <dbReference type="PeptideAtlas" id="A0A804M206"/>
    </source>
</evidence>
<reference evidence="3" key="1">
    <citation type="submission" date="2015-12" db="EMBL/GenBank/DDBJ databases">
        <title>Update maize B73 reference genome by single molecule sequencing technologies.</title>
        <authorList>
            <consortium name="Maize Genome Sequencing Project"/>
            <person name="Ware D."/>
        </authorList>
    </citation>
    <scope>NUCLEOTIDE SEQUENCE [LARGE SCALE GENOMIC DNA]</scope>
    <source>
        <strain evidence="3">cv. B73</strain>
    </source>
</reference>
<evidence type="ECO:0000313" key="3">
    <source>
        <dbReference type="Proteomes" id="UP000007305"/>
    </source>
</evidence>
<dbReference type="Pfam" id="PF17250">
    <property type="entry name" value="NDUFB11"/>
    <property type="match status" value="1"/>
</dbReference>
<dbReference type="Gramene" id="Zm00001eb053260_T001">
    <property type="protein sequence ID" value="Zm00001eb053260_P001"/>
    <property type="gene ID" value="Zm00001eb053260"/>
</dbReference>
<accession>A0A804M206</accession>
<feature type="region of interest" description="Disordered" evidence="1">
    <location>
        <begin position="31"/>
        <end position="90"/>
    </location>
</feature>